<accession>A0A4U0FIB3</accession>
<keyword evidence="1" id="KW-0282">Flagellum</keyword>
<evidence type="ECO:0000313" key="1">
    <source>
        <dbReference type="EMBL" id="TJY43182.1"/>
    </source>
</evidence>
<proteinExistence type="predicted"/>
<dbReference type="PANTHER" id="PTHR39185:SF1">
    <property type="entry name" value="SWARMING MOTILITY PROTEIN SWRD"/>
    <property type="match status" value="1"/>
</dbReference>
<organism evidence="1 2">
    <name type="scientific">Cohnella pontilimi</name>
    <dbReference type="NCBI Taxonomy" id="2564100"/>
    <lineage>
        <taxon>Bacteria</taxon>
        <taxon>Bacillati</taxon>
        <taxon>Bacillota</taxon>
        <taxon>Bacilli</taxon>
        <taxon>Bacillales</taxon>
        <taxon>Paenibacillaceae</taxon>
        <taxon>Cohnella</taxon>
    </lineage>
</organism>
<dbReference type="AlphaFoldDB" id="A0A4U0FIB3"/>
<dbReference type="RefSeq" id="WP_136776547.1">
    <property type="nucleotide sequence ID" value="NZ_SUPK01000002.1"/>
</dbReference>
<sequence>MISVTRLNGTRFHVNALLIETVEETPDTLITLTTGKKFIVTENSSDVIRSIRHYLRSIGLMSAMNGPAGTQSEGASS</sequence>
<gene>
    <name evidence="1" type="ORF">E5161_04605</name>
</gene>
<dbReference type="Pfam" id="PF06289">
    <property type="entry name" value="FlbD"/>
    <property type="match status" value="1"/>
</dbReference>
<dbReference type="Proteomes" id="UP000309673">
    <property type="component" value="Unassembled WGS sequence"/>
</dbReference>
<evidence type="ECO:0000313" key="2">
    <source>
        <dbReference type="Proteomes" id="UP000309673"/>
    </source>
</evidence>
<comment type="caution">
    <text evidence="1">The sequence shown here is derived from an EMBL/GenBank/DDBJ whole genome shotgun (WGS) entry which is preliminary data.</text>
</comment>
<keyword evidence="1" id="KW-0966">Cell projection</keyword>
<dbReference type="EMBL" id="SUPK01000002">
    <property type="protein sequence ID" value="TJY43182.1"/>
    <property type="molecule type" value="Genomic_DNA"/>
</dbReference>
<dbReference type="OrthoDB" id="9799862at2"/>
<dbReference type="InterPro" id="IPR009384">
    <property type="entry name" value="SwrD-like"/>
</dbReference>
<keyword evidence="1" id="KW-0969">Cilium</keyword>
<protein>
    <submittedName>
        <fullName evidence="1">Flagellar protein D</fullName>
    </submittedName>
</protein>
<dbReference type="PANTHER" id="PTHR39185">
    <property type="entry name" value="SWARMING MOTILITY PROTEIN SWRD"/>
    <property type="match status" value="1"/>
</dbReference>
<reference evidence="1 2" key="1">
    <citation type="submission" date="2019-04" db="EMBL/GenBank/DDBJ databases">
        <title>Cohnella sp. nov., isolated from soil.</title>
        <authorList>
            <person name="Kim W."/>
        </authorList>
    </citation>
    <scope>NUCLEOTIDE SEQUENCE [LARGE SCALE GENOMIC DNA]</scope>
    <source>
        <strain evidence="1 2">CAU 1483</strain>
    </source>
</reference>
<keyword evidence="2" id="KW-1185">Reference proteome</keyword>
<name>A0A4U0FIB3_9BACL</name>